<dbReference type="PANTHER" id="PTHR30185:SF18">
    <property type="entry name" value="TRANSCRIPTIONAL REGULATOR MTLR"/>
    <property type="match status" value="1"/>
</dbReference>
<protein>
    <submittedName>
        <fullName evidence="10">PTS lactose transporter subunit IIB</fullName>
    </submittedName>
</protein>
<feature type="domain" description="PTS EIIB type-2" evidence="8">
    <location>
        <begin position="411"/>
        <end position="499"/>
    </location>
</feature>
<dbReference type="InterPro" id="IPR016152">
    <property type="entry name" value="PTrfase/Anion_transptr"/>
</dbReference>
<dbReference type="AlphaFoldDB" id="A0A2T4PVD7"/>
<name>A0A2T4PVD7_9STAP</name>
<dbReference type="EMBL" id="PZFK01000005">
    <property type="protein sequence ID" value="PTI30393.1"/>
    <property type="molecule type" value="Genomic_DNA"/>
</dbReference>
<evidence type="ECO:0000256" key="3">
    <source>
        <dbReference type="ARBA" id="ARBA00022737"/>
    </source>
</evidence>
<dbReference type="InterPro" id="IPR036388">
    <property type="entry name" value="WH-like_DNA-bd_sf"/>
</dbReference>
<sequence length="681" mass="78210">MMISNREKSILKLLSERLHSFLTIHDIAQALGISSRTVHREMKSVEDTLHQYHLSLTRVPKLGLRIEGEPVNIDDFVQSLNEQHTIDLSDEERKVIILYNLIQSKDPVKLYSLANEIGASTHTLNKIIEQLEPDLETVELSLERRRGEGLILNGEEVNKRQLLARIMLEKLDGDSVYSVVEDHFVYHTLNETHLKGIVDIDRLFNVERLLMDELGILPYTLTEASYLTLTIHIVLAIERIKQDGHVEIEDDILNELISTDEFKVSERLTNVLSNIYDVTFNHSEIAFITMHLRGARRRHETTAYENTEIHEQHVTELIEFVQTQGFSFKDEESLFKGLNLHLEPAINRLEANIETYNPLTEMIETYDKELFDAVSSGLKIVFNNYHFPKSEVAYIALHFGGMLKAKQSRSLHVLVVCSSGIGTSRILSNRLKQHFSEITQTTEVSVSSLKSIDFSKYDGMISTVAVDTKYPHITVNPLLPEQDAENVKYFLKLQQSIVQGQRDSQSKAEPLSHKDYDRTVTFIEESLSVIQNMIVEKKKVTQLNRYLAQTLSKHHIIENTHSFIEKLNNRMELQGFALSGYPVAIPHLSDDVIKKPQLIITELAQPLTLRTIEHEEQEVTWLVCMFIPKNSEQGQLMSEVSSLITEHLDDIDQLLNDRVLIENTLKSFFLNKLKQKLTKTE</sequence>
<dbReference type="InterPro" id="IPR002178">
    <property type="entry name" value="PTS_EIIA_type-2_dom"/>
</dbReference>
<evidence type="ECO:0000259" key="7">
    <source>
        <dbReference type="PROSITE" id="PS51094"/>
    </source>
</evidence>
<dbReference type="GO" id="GO:0006355">
    <property type="term" value="P:regulation of DNA-templated transcription"/>
    <property type="evidence" value="ECO:0007669"/>
    <property type="project" value="InterPro"/>
</dbReference>
<dbReference type="SUPFAM" id="SSF63520">
    <property type="entry name" value="PTS-regulatory domain, PRD"/>
    <property type="match status" value="2"/>
</dbReference>
<dbReference type="CDD" id="cd05568">
    <property type="entry name" value="PTS_IIB_bgl_like"/>
    <property type="match status" value="1"/>
</dbReference>
<reference evidence="10 11" key="1">
    <citation type="journal article" date="2016" name="Front. Microbiol.">
        <title>Comprehensive Phylogenetic Analysis of Bovine Non-aureus Staphylococci Species Based on Whole-Genome Sequencing.</title>
        <authorList>
            <person name="Naushad S."/>
            <person name="Barkema H.W."/>
            <person name="Luby C."/>
            <person name="Condas L.A."/>
            <person name="Nobrega D.B."/>
            <person name="Carson D.A."/>
            <person name="De Buck J."/>
        </authorList>
    </citation>
    <scope>NUCLEOTIDE SEQUENCE [LARGE SCALE GENOMIC DNA]</scope>
    <source>
        <strain evidence="10 11">SNUC 2204</strain>
    </source>
</reference>
<keyword evidence="6" id="KW-0804">Transcription</keyword>
<keyword evidence="3" id="KW-0677">Repeat</keyword>
<feature type="domain" description="PRD" evidence="9">
    <location>
        <begin position="194"/>
        <end position="302"/>
    </location>
</feature>
<dbReference type="SUPFAM" id="SSF55804">
    <property type="entry name" value="Phoshotransferase/anion transport protein"/>
    <property type="match status" value="1"/>
</dbReference>
<evidence type="ECO:0000313" key="10">
    <source>
        <dbReference type="EMBL" id="PTI30393.1"/>
    </source>
</evidence>
<proteinExistence type="predicted"/>
<dbReference type="InterPro" id="IPR050661">
    <property type="entry name" value="BglG_antiterminators"/>
</dbReference>
<evidence type="ECO:0000259" key="9">
    <source>
        <dbReference type="PROSITE" id="PS51372"/>
    </source>
</evidence>
<keyword evidence="4" id="KW-0805">Transcription regulation</keyword>
<dbReference type="Gene3D" id="1.10.1790.10">
    <property type="entry name" value="PRD domain"/>
    <property type="match status" value="2"/>
</dbReference>
<evidence type="ECO:0000256" key="5">
    <source>
        <dbReference type="ARBA" id="ARBA00023159"/>
    </source>
</evidence>
<dbReference type="Pfam" id="PF00874">
    <property type="entry name" value="PRD"/>
    <property type="match status" value="2"/>
</dbReference>
<dbReference type="Pfam" id="PF00359">
    <property type="entry name" value="PTS_EIIA_2"/>
    <property type="match status" value="1"/>
</dbReference>
<dbReference type="Gene3D" id="1.10.10.10">
    <property type="entry name" value="Winged helix-like DNA-binding domain superfamily/Winged helix DNA-binding domain"/>
    <property type="match status" value="1"/>
</dbReference>
<dbReference type="Gene3D" id="3.40.930.10">
    <property type="entry name" value="Mannitol-specific EII, Chain A"/>
    <property type="match status" value="1"/>
</dbReference>
<dbReference type="PROSITE" id="PS51372">
    <property type="entry name" value="PRD_2"/>
    <property type="match status" value="2"/>
</dbReference>
<dbReference type="Proteomes" id="UP000241209">
    <property type="component" value="Unassembled WGS sequence"/>
</dbReference>
<dbReference type="PROSITE" id="PS51094">
    <property type="entry name" value="PTS_EIIA_TYPE_2"/>
    <property type="match status" value="1"/>
</dbReference>
<keyword evidence="2" id="KW-0808">Transferase</keyword>
<feature type="domain" description="PRD" evidence="9">
    <location>
        <begin position="305"/>
        <end position="409"/>
    </location>
</feature>
<comment type="caution">
    <text evidence="10">The sequence shown here is derived from an EMBL/GenBank/DDBJ whole genome shotgun (WGS) entry which is preliminary data.</text>
</comment>
<dbReference type="RefSeq" id="WP_107556709.1">
    <property type="nucleotide sequence ID" value="NZ_CANQVP010000032.1"/>
</dbReference>
<dbReference type="InterPro" id="IPR007737">
    <property type="entry name" value="Mga_HTH"/>
</dbReference>
<dbReference type="InterPro" id="IPR036634">
    <property type="entry name" value="PRD_sf"/>
</dbReference>
<feature type="domain" description="PTS EIIA type-2" evidence="7">
    <location>
        <begin position="521"/>
        <end position="680"/>
    </location>
</feature>
<dbReference type="Pfam" id="PF05043">
    <property type="entry name" value="Mga"/>
    <property type="match status" value="2"/>
</dbReference>
<accession>A0A2T4PVD7</accession>
<dbReference type="InterPro" id="IPR036095">
    <property type="entry name" value="PTS_EIIB-like_sf"/>
</dbReference>
<dbReference type="SUPFAM" id="SSF52794">
    <property type="entry name" value="PTS system IIB component-like"/>
    <property type="match status" value="1"/>
</dbReference>
<dbReference type="GO" id="GO:0008982">
    <property type="term" value="F:protein-N(PI)-phosphohistidine-sugar phosphotransferase activity"/>
    <property type="evidence" value="ECO:0007669"/>
    <property type="project" value="InterPro"/>
</dbReference>
<keyword evidence="5" id="KW-0010">Activator</keyword>
<evidence type="ECO:0000256" key="4">
    <source>
        <dbReference type="ARBA" id="ARBA00023015"/>
    </source>
</evidence>
<comment type="subunit">
    <text evidence="1">Homodimer or homotrimer. Seems to be a monomer when not phosphorylated.</text>
</comment>
<organism evidence="10 11">
    <name type="scientific">Mammaliicoccus vitulinus</name>
    <dbReference type="NCBI Taxonomy" id="71237"/>
    <lineage>
        <taxon>Bacteria</taxon>
        <taxon>Bacillati</taxon>
        <taxon>Bacillota</taxon>
        <taxon>Bacilli</taxon>
        <taxon>Bacillales</taxon>
        <taxon>Staphylococcaceae</taxon>
        <taxon>Mammaliicoccus</taxon>
    </lineage>
</organism>
<evidence type="ECO:0000259" key="8">
    <source>
        <dbReference type="PROSITE" id="PS51099"/>
    </source>
</evidence>
<dbReference type="STRING" id="1167632.GCA_000286335_02271"/>
<evidence type="ECO:0000256" key="6">
    <source>
        <dbReference type="ARBA" id="ARBA00023163"/>
    </source>
</evidence>
<evidence type="ECO:0000256" key="1">
    <source>
        <dbReference type="ARBA" id="ARBA00011798"/>
    </source>
</evidence>
<evidence type="ECO:0000313" key="11">
    <source>
        <dbReference type="Proteomes" id="UP000241209"/>
    </source>
</evidence>
<dbReference type="InterPro" id="IPR011608">
    <property type="entry name" value="PRD"/>
</dbReference>
<gene>
    <name evidence="10" type="ORF">BU072_03015</name>
</gene>
<evidence type="ECO:0000256" key="2">
    <source>
        <dbReference type="ARBA" id="ARBA00022679"/>
    </source>
</evidence>
<dbReference type="Gene3D" id="3.40.50.2300">
    <property type="match status" value="1"/>
</dbReference>
<dbReference type="InterPro" id="IPR013011">
    <property type="entry name" value="PTS_EIIB_2"/>
</dbReference>
<dbReference type="PANTHER" id="PTHR30185">
    <property type="entry name" value="CRYPTIC BETA-GLUCOSIDE BGL OPERON ANTITERMINATOR"/>
    <property type="match status" value="1"/>
</dbReference>
<dbReference type="GO" id="GO:0009401">
    <property type="term" value="P:phosphoenolpyruvate-dependent sugar phosphotransferase system"/>
    <property type="evidence" value="ECO:0007669"/>
    <property type="project" value="InterPro"/>
</dbReference>
<dbReference type="PROSITE" id="PS51099">
    <property type="entry name" value="PTS_EIIB_TYPE_2"/>
    <property type="match status" value="1"/>
</dbReference>